<feature type="region of interest" description="Disordered" evidence="2">
    <location>
        <begin position="242"/>
        <end position="266"/>
    </location>
</feature>
<organism evidence="3 4">
    <name type="scientific">Camellia sinensis var. sinensis</name>
    <name type="common">China tea</name>
    <dbReference type="NCBI Taxonomy" id="542762"/>
    <lineage>
        <taxon>Eukaryota</taxon>
        <taxon>Viridiplantae</taxon>
        <taxon>Streptophyta</taxon>
        <taxon>Embryophyta</taxon>
        <taxon>Tracheophyta</taxon>
        <taxon>Spermatophyta</taxon>
        <taxon>Magnoliopsida</taxon>
        <taxon>eudicotyledons</taxon>
        <taxon>Gunneridae</taxon>
        <taxon>Pentapetalae</taxon>
        <taxon>asterids</taxon>
        <taxon>Ericales</taxon>
        <taxon>Theaceae</taxon>
        <taxon>Camellia</taxon>
    </lineage>
</organism>
<feature type="compositionally biased region" description="Polar residues" evidence="2">
    <location>
        <begin position="401"/>
        <end position="421"/>
    </location>
</feature>
<evidence type="ECO:0000256" key="2">
    <source>
        <dbReference type="SAM" id="MobiDB-lite"/>
    </source>
</evidence>
<keyword evidence="1" id="KW-0175">Coiled coil</keyword>
<feature type="region of interest" description="Disordered" evidence="2">
    <location>
        <begin position="527"/>
        <end position="558"/>
    </location>
</feature>
<protein>
    <submittedName>
        <fullName evidence="3">Uncharacterized protein</fullName>
    </submittedName>
</protein>
<accession>A0A4V3WQY5</accession>
<sequence length="593" mass="66945">MTCWVGMKWTGMGRVHIGLALHSCDNETTFLFSPNPCLFLSLLTFSFYLHFGPKPRNPVRCIKEEGPTMDSDERLTDLKKAYADIILNTAKESAARILVSERKALRFQHELNVTKEQALQMSEAKTTSVSQQKKIEELEAQLQEAEDIVKDLREELREVQAELERVRKNKLHHFDEYDTINREPTLHEIKLSTSQSLESFAASDMKNLAFNQRNEVYKFYNVNENCIGNCYVGKPDLLPSSSEENRLNTSSQSVMFPPPESRLESFAPSDMKNSVLNQRNDFRMGNSYVSKPDLPSIILRSKESEPYRNRRTQRIRAFEEKLMAGELAFSDKIDDVNHETGGREGEEAICKTEEKIKSFRQKRRRVARYKKTKTASTKRLSNLAPKKDQTSDISCTVVNSVNNDAQSGGDPSSMAQRFSADTTDKGTPLGGTEATESDTEFVKGVSVENTTNDDKALQSGSAGVPSCGMDVEEVDMPVNLETKPSGSSNGILNQPVTRRDRVIKYTFQRKRKKVSLSSSDVNASLENSIMRKKEEENQDGLLETEKSSSITDSTRDSRRVAQVARQAVALDVVLISENQNFWLQDGLIEEFPH</sequence>
<keyword evidence="4" id="KW-1185">Reference proteome</keyword>
<evidence type="ECO:0000313" key="4">
    <source>
        <dbReference type="Proteomes" id="UP000306102"/>
    </source>
</evidence>
<dbReference type="EMBL" id="SDRB02000953">
    <property type="protein sequence ID" value="THG22167.1"/>
    <property type="molecule type" value="Genomic_DNA"/>
</dbReference>
<gene>
    <name evidence="3" type="ORF">TEA_025217</name>
</gene>
<name>A0A4V3WQY5_CAMSN</name>
<evidence type="ECO:0000313" key="3">
    <source>
        <dbReference type="EMBL" id="THG22167.1"/>
    </source>
</evidence>
<dbReference type="AlphaFoldDB" id="A0A4V3WQY5"/>
<feature type="region of interest" description="Disordered" evidence="2">
    <location>
        <begin position="401"/>
        <end position="438"/>
    </location>
</feature>
<evidence type="ECO:0000256" key="1">
    <source>
        <dbReference type="SAM" id="Coils"/>
    </source>
</evidence>
<feature type="compositionally biased region" description="Polar residues" evidence="2">
    <location>
        <begin position="242"/>
        <end position="254"/>
    </location>
</feature>
<comment type="caution">
    <text evidence="3">The sequence shown here is derived from an EMBL/GenBank/DDBJ whole genome shotgun (WGS) entry which is preliminary data.</text>
</comment>
<feature type="region of interest" description="Disordered" evidence="2">
    <location>
        <begin position="368"/>
        <end position="388"/>
    </location>
</feature>
<dbReference type="Proteomes" id="UP000306102">
    <property type="component" value="Unassembled WGS sequence"/>
</dbReference>
<proteinExistence type="predicted"/>
<feature type="coiled-coil region" evidence="1">
    <location>
        <begin position="121"/>
        <end position="169"/>
    </location>
</feature>
<dbReference type="STRING" id="542762.A0A4V3WQY5"/>
<dbReference type="PANTHER" id="PTHR34778">
    <property type="entry name" value="OS02G0580700 PROTEIN"/>
    <property type="match status" value="1"/>
</dbReference>
<dbReference type="PANTHER" id="PTHR34778:SF2">
    <property type="entry name" value="OS02G0580700 PROTEIN"/>
    <property type="match status" value="1"/>
</dbReference>
<reference evidence="3 4" key="1">
    <citation type="journal article" date="2018" name="Proc. Natl. Acad. Sci. U.S.A.">
        <title>Draft genome sequence of Camellia sinensis var. sinensis provides insights into the evolution of the tea genome and tea quality.</title>
        <authorList>
            <person name="Wei C."/>
            <person name="Yang H."/>
            <person name="Wang S."/>
            <person name="Zhao J."/>
            <person name="Liu C."/>
            <person name="Gao L."/>
            <person name="Xia E."/>
            <person name="Lu Y."/>
            <person name="Tai Y."/>
            <person name="She G."/>
            <person name="Sun J."/>
            <person name="Cao H."/>
            <person name="Tong W."/>
            <person name="Gao Q."/>
            <person name="Li Y."/>
            <person name="Deng W."/>
            <person name="Jiang X."/>
            <person name="Wang W."/>
            <person name="Chen Q."/>
            <person name="Zhang S."/>
            <person name="Li H."/>
            <person name="Wu J."/>
            <person name="Wang P."/>
            <person name="Li P."/>
            <person name="Shi C."/>
            <person name="Zheng F."/>
            <person name="Jian J."/>
            <person name="Huang B."/>
            <person name="Shan D."/>
            <person name="Shi M."/>
            <person name="Fang C."/>
            <person name="Yue Y."/>
            <person name="Li F."/>
            <person name="Li D."/>
            <person name="Wei S."/>
            <person name="Han B."/>
            <person name="Jiang C."/>
            <person name="Yin Y."/>
            <person name="Xia T."/>
            <person name="Zhang Z."/>
            <person name="Bennetzen J.L."/>
            <person name="Zhao S."/>
            <person name="Wan X."/>
        </authorList>
    </citation>
    <scope>NUCLEOTIDE SEQUENCE [LARGE SCALE GENOMIC DNA]</scope>
    <source>
        <strain evidence="4">cv. Shuchazao</strain>
        <tissue evidence="3">Leaf</tissue>
    </source>
</reference>